<accession>A0A6A6DM85</accession>
<sequence length="237" mass="27369">MTQQNLPLAALDIGRNQKCTRIDEEKLLKVIIVAKQHPLTLGELDVALEIELNSTFPTSYADLDLEGDEKRKKWVRKSCGLFVSIIDSRVYLIHQTAKEFLVRHKDDIFEPQGWKHSIDLENAHQTLSKICIMHLHFQDFQDYRMPTNRRRSYYKHRAPAYVEKYSFLDYSASHWIDHVQEAHMDRSIWVSKAAELCDVGDGSSSIWSCIYSTSIYHPYIPSGPSTKTIRTALVSGI</sequence>
<feature type="domain" description="GPI inositol-deacylase winged helix" evidence="1">
    <location>
        <begin position="27"/>
        <end position="104"/>
    </location>
</feature>
<evidence type="ECO:0000313" key="3">
    <source>
        <dbReference type="Proteomes" id="UP000800200"/>
    </source>
</evidence>
<dbReference type="PANTHER" id="PTHR10039">
    <property type="entry name" value="AMELOGENIN"/>
    <property type="match status" value="1"/>
</dbReference>
<dbReference type="AlphaFoldDB" id="A0A6A6DM85"/>
<reference evidence="2" key="1">
    <citation type="journal article" date="2020" name="Stud. Mycol.">
        <title>101 Dothideomycetes genomes: a test case for predicting lifestyles and emergence of pathogens.</title>
        <authorList>
            <person name="Haridas S."/>
            <person name="Albert R."/>
            <person name="Binder M."/>
            <person name="Bloem J."/>
            <person name="Labutti K."/>
            <person name="Salamov A."/>
            <person name="Andreopoulos B."/>
            <person name="Baker S."/>
            <person name="Barry K."/>
            <person name="Bills G."/>
            <person name="Bluhm B."/>
            <person name="Cannon C."/>
            <person name="Castanera R."/>
            <person name="Culley D."/>
            <person name="Daum C."/>
            <person name="Ezra D."/>
            <person name="Gonzalez J."/>
            <person name="Henrissat B."/>
            <person name="Kuo A."/>
            <person name="Liang C."/>
            <person name="Lipzen A."/>
            <person name="Lutzoni F."/>
            <person name="Magnuson J."/>
            <person name="Mondo S."/>
            <person name="Nolan M."/>
            <person name="Ohm R."/>
            <person name="Pangilinan J."/>
            <person name="Park H.-J."/>
            <person name="Ramirez L."/>
            <person name="Alfaro M."/>
            <person name="Sun H."/>
            <person name="Tritt A."/>
            <person name="Yoshinaga Y."/>
            <person name="Zwiers L.-H."/>
            <person name="Turgeon B."/>
            <person name="Goodwin S."/>
            <person name="Spatafora J."/>
            <person name="Crous P."/>
            <person name="Grigoriev I."/>
        </authorList>
    </citation>
    <scope>NUCLEOTIDE SEQUENCE</scope>
    <source>
        <strain evidence="2">CBS 207.26</strain>
    </source>
</reference>
<evidence type="ECO:0000313" key="2">
    <source>
        <dbReference type="EMBL" id="KAF2180644.1"/>
    </source>
</evidence>
<protein>
    <recommendedName>
        <fullName evidence="1">GPI inositol-deacylase winged helix domain-containing protein</fullName>
    </recommendedName>
</protein>
<dbReference type="Pfam" id="PF22939">
    <property type="entry name" value="WHD_GPIID"/>
    <property type="match status" value="1"/>
</dbReference>
<keyword evidence="3" id="KW-1185">Reference proteome</keyword>
<proteinExistence type="predicted"/>
<name>A0A6A6DM85_9PEZI</name>
<dbReference type="EMBL" id="ML994657">
    <property type="protein sequence ID" value="KAF2180644.1"/>
    <property type="molecule type" value="Genomic_DNA"/>
</dbReference>
<evidence type="ECO:0000259" key="1">
    <source>
        <dbReference type="Pfam" id="PF22939"/>
    </source>
</evidence>
<organism evidence="2 3">
    <name type="scientific">Zopfia rhizophila CBS 207.26</name>
    <dbReference type="NCBI Taxonomy" id="1314779"/>
    <lineage>
        <taxon>Eukaryota</taxon>
        <taxon>Fungi</taxon>
        <taxon>Dikarya</taxon>
        <taxon>Ascomycota</taxon>
        <taxon>Pezizomycotina</taxon>
        <taxon>Dothideomycetes</taxon>
        <taxon>Dothideomycetes incertae sedis</taxon>
        <taxon>Zopfiaceae</taxon>
        <taxon>Zopfia</taxon>
    </lineage>
</organism>
<gene>
    <name evidence="2" type="ORF">K469DRAFT_692828</name>
</gene>
<dbReference type="Proteomes" id="UP000800200">
    <property type="component" value="Unassembled WGS sequence"/>
</dbReference>
<dbReference type="OrthoDB" id="194358at2759"/>
<dbReference type="InterPro" id="IPR054471">
    <property type="entry name" value="GPIID_WHD"/>
</dbReference>